<protein>
    <recommendedName>
        <fullName evidence="4">Lipoprotein</fullName>
    </recommendedName>
</protein>
<dbReference type="Proteomes" id="UP000318833">
    <property type="component" value="Unassembled WGS sequence"/>
</dbReference>
<name>A0A554VPF4_9FLAO</name>
<reference evidence="2 3" key="1">
    <citation type="submission" date="2019-07" db="EMBL/GenBank/DDBJ databases">
        <title>The draft genome sequence of Aquimarina algiphila M91.</title>
        <authorList>
            <person name="Meng X."/>
        </authorList>
    </citation>
    <scope>NUCLEOTIDE SEQUENCE [LARGE SCALE GENOMIC DNA]</scope>
    <source>
        <strain evidence="2 3">M91</strain>
    </source>
</reference>
<dbReference type="OrthoDB" id="982465at2"/>
<evidence type="ECO:0000313" key="3">
    <source>
        <dbReference type="Proteomes" id="UP000318833"/>
    </source>
</evidence>
<evidence type="ECO:0008006" key="4">
    <source>
        <dbReference type="Google" id="ProtNLM"/>
    </source>
</evidence>
<evidence type="ECO:0000313" key="2">
    <source>
        <dbReference type="EMBL" id="TSE10358.1"/>
    </source>
</evidence>
<dbReference type="PROSITE" id="PS51257">
    <property type="entry name" value="PROKAR_LIPOPROTEIN"/>
    <property type="match status" value="1"/>
</dbReference>
<accession>A0A554VPF4</accession>
<comment type="caution">
    <text evidence="2">The sequence shown here is derived from an EMBL/GenBank/DDBJ whole genome shotgun (WGS) entry which is preliminary data.</text>
</comment>
<dbReference type="RefSeq" id="WP_143915655.1">
    <property type="nucleotide sequence ID" value="NZ_CANLFO010000006.1"/>
</dbReference>
<dbReference type="EMBL" id="VLNR01000007">
    <property type="protein sequence ID" value="TSE10358.1"/>
    <property type="molecule type" value="Genomic_DNA"/>
</dbReference>
<sequence length="205" mass="23270">MKKIYTVALLCLLLIASSCKTNTENNASKETEANHVVETTNVDAQMVISTATGEKIGGFTLDPLTIYAGGNKHTSKNKPDKHKFYTNGSMVYEVKFKSEGFKLRDKNSELLWKIKIYPDKIKISNNEENENAFEIKRYEDKIKIKRNEEELYAIQLGSSSVIINDEALYQLSSDQDSYAYAILAIKEIPEDQKIFILAELLSQLQ</sequence>
<keyword evidence="1" id="KW-0732">Signal</keyword>
<keyword evidence="3" id="KW-1185">Reference proteome</keyword>
<feature type="chain" id="PRO_5022234276" description="Lipoprotein" evidence="1">
    <location>
        <begin position="22"/>
        <end position="205"/>
    </location>
</feature>
<gene>
    <name evidence="2" type="ORF">FOF46_04810</name>
</gene>
<organism evidence="2 3">
    <name type="scientific">Aquimarina algiphila</name>
    <dbReference type="NCBI Taxonomy" id="2047982"/>
    <lineage>
        <taxon>Bacteria</taxon>
        <taxon>Pseudomonadati</taxon>
        <taxon>Bacteroidota</taxon>
        <taxon>Flavobacteriia</taxon>
        <taxon>Flavobacteriales</taxon>
        <taxon>Flavobacteriaceae</taxon>
        <taxon>Aquimarina</taxon>
    </lineage>
</organism>
<feature type="signal peptide" evidence="1">
    <location>
        <begin position="1"/>
        <end position="21"/>
    </location>
</feature>
<proteinExistence type="predicted"/>
<evidence type="ECO:0000256" key="1">
    <source>
        <dbReference type="SAM" id="SignalP"/>
    </source>
</evidence>
<dbReference type="AlphaFoldDB" id="A0A554VPF4"/>